<dbReference type="Proteomes" id="UP001642409">
    <property type="component" value="Unassembled WGS sequence"/>
</dbReference>
<proteinExistence type="predicted"/>
<dbReference type="AlphaFoldDB" id="A0AA86UYI2"/>
<name>A0AA86UYI2_9EUKA</name>
<dbReference type="SUPFAM" id="SSF117281">
    <property type="entry name" value="Kelch motif"/>
    <property type="match status" value="1"/>
</dbReference>
<dbReference type="EMBL" id="CAXDID020000459">
    <property type="protein sequence ID" value="CAL6093601.1"/>
    <property type="molecule type" value="Genomic_DNA"/>
</dbReference>
<evidence type="ECO:0000313" key="1">
    <source>
        <dbReference type="EMBL" id="CAI9969521.1"/>
    </source>
</evidence>
<dbReference type="EMBL" id="CATOUU010001060">
    <property type="protein sequence ID" value="CAI9969521.1"/>
    <property type="molecule type" value="Genomic_DNA"/>
</dbReference>
<evidence type="ECO:0000313" key="2">
    <source>
        <dbReference type="EMBL" id="CAL6093601.1"/>
    </source>
</evidence>
<comment type="caution">
    <text evidence="1">The sequence shown here is derived from an EMBL/GenBank/DDBJ whole genome shotgun (WGS) entry which is preliminary data.</text>
</comment>
<reference evidence="1" key="1">
    <citation type="submission" date="2023-06" db="EMBL/GenBank/DDBJ databases">
        <authorList>
            <person name="Kurt Z."/>
        </authorList>
    </citation>
    <scope>NUCLEOTIDE SEQUENCE</scope>
</reference>
<keyword evidence="3" id="KW-1185">Reference proteome</keyword>
<accession>A0AA86UYI2</accession>
<sequence length="908" mass="106443">MLQKLSCLQLPEQNFQSKFIFAFSDCILIGKRDQLVKIQLSSGEITEFEQDIPEVVSYCQINHQCFIQSLEQTYLIQNGQTLPFRHILDVQQLFSCDNTLYGFKQNQLYKLQLNAPAVLTPCNTIVNITASCTLSEESGLKTFVFDGQFIYSIRIKQEKLYFERVTPFQHTQVYCAAFQHIIFIQTPDSSFLLDSRSFQLRQLSLPRIQHPFTFSNEFLINQNQAIPIQFLFMSAEPVLTVGKTRRFPQSFQNFQVQLQDVQFGQISTGPVLQSSSKLLFYEDYLNCFKTEVQVSYQQIFFDQKIQLGYGSYYTQIDDYLFVINQYNKITKITQVGTEEVDVKVPFRKRYFAACCAYEDYILVSGGIDCETYEVLDDIWAYDLINNIFTKMNLNLQLFGHTLTQIEDKMVVLGGCKSLDFQTNPDGYTFTMKSEMIEEDENYFNVAPRYGFQVINLRQRLFILGGSAGFGEKKETSVVVFDLKEKQQQIFEDIIYFYPHQKFGYYSNMISSSRQKFDYTKMIQSFQQLDNMTEQQKKMLKVHYGDKINSSNQFSISVSLEQYNNIIYVRKMLYTIGIIDYQSVYIDGRSANLIYKNTQSKQLRDIVDQLDFDQRMKVFNQISQIVQFCEGSSIQIPENITDNIIFESQRLYLRLNATQCKSNVEELSILYKFLLGDNLHVTNSAYDIQNQMKPGVFYGQNIYDIYQLAKNCRESNNFNYNIFIQENEKLLDLQAYLVELTNLVNIEIRNIMKLPNFLIQNKVVLGIKYKFHPVFYYLFVQPQNYIEELFVQKIFAEAGVKQVSLRSALEVSQYYVLNKYQQQLLFPLLGLNYYEDYSRFYKAQDQSIQKQIKQLPQIALGGILQIFGYQEMRVTRGQKTKLKFKEIEISFDDEEMCAELARIFWTSSE</sequence>
<gene>
    <name evidence="1" type="ORF">HINF_LOCUS57166</name>
    <name evidence="2" type="ORF">HINF_LOCUS67069</name>
</gene>
<evidence type="ECO:0000313" key="3">
    <source>
        <dbReference type="Proteomes" id="UP001642409"/>
    </source>
</evidence>
<reference evidence="2 3" key="2">
    <citation type="submission" date="2024-07" db="EMBL/GenBank/DDBJ databases">
        <authorList>
            <person name="Akdeniz Z."/>
        </authorList>
    </citation>
    <scope>NUCLEOTIDE SEQUENCE [LARGE SCALE GENOMIC DNA]</scope>
</reference>
<dbReference type="InterPro" id="IPR015915">
    <property type="entry name" value="Kelch-typ_b-propeller"/>
</dbReference>
<dbReference type="Gene3D" id="2.120.10.80">
    <property type="entry name" value="Kelch-type beta propeller"/>
    <property type="match status" value="1"/>
</dbReference>
<protein>
    <submittedName>
        <fullName evidence="1">Kelch-type beta propeller</fullName>
    </submittedName>
    <submittedName>
        <fullName evidence="2">Kelch-type_beta propeller</fullName>
    </submittedName>
</protein>
<organism evidence="1">
    <name type="scientific">Hexamita inflata</name>
    <dbReference type="NCBI Taxonomy" id="28002"/>
    <lineage>
        <taxon>Eukaryota</taxon>
        <taxon>Metamonada</taxon>
        <taxon>Diplomonadida</taxon>
        <taxon>Hexamitidae</taxon>
        <taxon>Hexamitinae</taxon>
        <taxon>Hexamita</taxon>
    </lineage>
</organism>